<dbReference type="SMART" id="SM00858">
    <property type="entry name" value="SAF"/>
    <property type="match status" value="1"/>
</dbReference>
<dbReference type="InterPro" id="IPR013974">
    <property type="entry name" value="SAF"/>
</dbReference>
<evidence type="ECO:0000313" key="2">
    <source>
        <dbReference type="EMBL" id="CAB1127886.1"/>
    </source>
</evidence>
<dbReference type="EMBL" id="LR778114">
    <property type="protein sequence ID" value="CAB1127886.1"/>
    <property type="molecule type" value="Genomic_DNA"/>
</dbReference>
<dbReference type="CDD" id="cd11614">
    <property type="entry name" value="SAF_CpaB_FlgA_like"/>
    <property type="match status" value="1"/>
</dbReference>
<accession>A0A6F8ZCY6</accession>
<feature type="domain" description="SAF" evidence="1">
    <location>
        <begin position="51"/>
        <end position="113"/>
    </location>
</feature>
<dbReference type="Pfam" id="PF16976">
    <property type="entry name" value="RcpC"/>
    <property type="match status" value="1"/>
</dbReference>
<sequence length="242" mass="24940">MATAWLRLRAFVLVNRWILLAALLAAAAAEATLLALHPRTAAVPAAPAPGVRLAVLTRPVGPDQPIPASAVAWQTYPLRLVPPGAIRSPAALAGAWSAEALTPGVPLTAAEVFRPREANVLAARVAPGTEALAVPVSADNAVDGMVSPGDRISLYTTVTGPGGHPRTVQVFRELPVLAVDGSLSPAAPTPGRGFTLLLALPPSAVTELLYIMQHGPLTVTLDGPSPAPKPAPFGQAQWENLH</sequence>
<reference evidence="2 3" key="1">
    <citation type="submission" date="2020-02" db="EMBL/GenBank/DDBJ databases">
        <authorList>
            <person name="Hogendoorn C."/>
        </authorList>
    </citation>
    <scope>NUCLEOTIDE SEQUENCE [LARGE SCALE GENOMIC DNA]</scope>
    <source>
        <strain evidence="2">R501</strain>
    </source>
</reference>
<dbReference type="InterPro" id="IPR031571">
    <property type="entry name" value="RcpC_dom"/>
</dbReference>
<name>A0A6F8ZCY6_9FIRM</name>
<dbReference type="KEGG" id="hfv:R50_0380"/>
<dbReference type="AlphaFoldDB" id="A0A6F8ZCY6"/>
<gene>
    <name evidence="2" type="primary">cpaB</name>
    <name evidence="2" type="ORF">R50_0380</name>
</gene>
<organism evidence="2 3">
    <name type="scientific">Candidatus Hydrogenisulfobacillus filiaventi</name>
    <dbReference type="NCBI Taxonomy" id="2707344"/>
    <lineage>
        <taxon>Bacteria</taxon>
        <taxon>Bacillati</taxon>
        <taxon>Bacillota</taxon>
        <taxon>Clostridia</taxon>
        <taxon>Eubacteriales</taxon>
        <taxon>Clostridiales Family XVII. Incertae Sedis</taxon>
        <taxon>Candidatus Hydrogenisulfobacillus</taxon>
    </lineage>
</organism>
<evidence type="ECO:0000259" key="1">
    <source>
        <dbReference type="SMART" id="SM00858"/>
    </source>
</evidence>
<protein>
    <submittedName>
        <fullName evidence="2">Flp pilus assembly protein CpaB</fullName>
    </submittedName>
</protein>
<dbReference type="NCBIfam" id="TIGR03177">
    <property type="entry name" value="pilus_cpaB"/>
    <property type="match status" value="1"/>
</dbReference>
<keyword evidence="3" id="KW-1185">Reference proteome</keyword>
<dbReference type="InterPro" id="IPR017592">
    <property type="entry name" value="Pilus_assmbl_Flp-typ_CpaB"/>
</dbReference>
<dbReference type="Proteomes" id="UP000503399">
    <property type="component" value="Chromosome"/>
</dbReference>
<proteinExistence type="predicted"/>
<evidence type="ECO:0000313" key="3">
    <source>
        <dbReference type="Proteomes" id="UP000503399"/>
    </source>
</evidence>